<dbReference type="InterPro" id="IPR001245">
    <property type="entry name" value="Ser-Thr/Tyr_kinase_cat_dom"/>
</dbReference>
<evidence type="ECO:0000256" key="2">
    <source>
        <dbReference type="ARBA" id="ARBA00022840"/>
    </source>
</evidence>
<feature type="non-terminal residue" evidence="5">
    <location>
        <position position="491"/>
    </location>
</feature>
<dbReference type="Gene3D" id="3.30.505.10">
    <property type="entry name" value="SH2 domain"/>
    <property type="match status" value="1"/>
</dbReference>
<evidence type="ECO:0000259" key="4">
    <source>
        <dbReference type="PROSITE" id="PS50011"/>
    </source>
</evidence>
<dbReference type="SUPFAM" id="SSF55550">
    <property type="entry name" value="SH2 domain"/>
    <property type="match status" value="1"/>
</dbReference>
<dbReference type="InterPro" id="IPR050198">
    <property type="entry name" value="Non-receptor_tyrosine_kinases"/>
</dbReference>
<protein>
    <recommendedName>
        <fullName evidence="4">Protein kinase domain-containing protein</fullName>
    </recommendedName>
</protein>
<dbReference type="PROSITE" id="PS50011">
    <property type="entry name" value="PROTEIN_KINASE_DOM"/>
    <property type="match status" value="1"/>
</dbReference>
<dbReference type="InterPro" id="IPR011009">
    <property type="entry name" value="Kinase-like_dom_sf"/>
</dbReference>
<proteinExistence type="predicted"/>
<dbReference type="GO" id="GO:0004672">
    <property type="term" value="F:protein kinase activity"/>
    <property type="evidence" value="ECO:0007669"/>
    <property type="project" value="InterPro"/>
</dbReference>
<organism evidence="5 6">
    <name type="scientific">Strongylus vulgaris</name>
    <name type="common">Blood worm</name>
    <dbReference type="NCBI Taxonomy" id="40348"/>
    <lineage>
        <taxon>Eukaryota</taxon>
        <taxon>Metazoa</taxon>
        <taxon>Ecdysozoa</taxon>
        <taxon>Nematoda</taxon>
        <taxon>Chromadorea</taxon>
        <taxon>Rhabditida</taxon>
        <taxon>Rhabditina</taxon>
        <taxon>Rhabditomorpha</taxon>
        <taxon>Strongyloidea</taxon>
        <taxon>Strongylidae</taxon>
        <taxon>Strongylus</taxon>
    </lineage>
</organism>
<evidence type="ECO:0000256" key="1">
    <source>
        <dbReference type="ARBA" id="ARBA00022741"/>
    </source>
</evidence>
<dbReference type="EMBL" id="UYYB01002047">
    <property type="protein sequence ID" value="VDM66098.1"/>
    <property type="molecule type" value="Genomic_DNA"/>
</dbReference>
<dbReference type="GO" id="GO:0005524">
    <property type="term" value="F:ATP binding"/>
    <property type="evidence" value="ECO:0007669"/>
    <property type="project" value="UniProtKB-KW"/>
</dbReference>
<gene>
    <name evidence="5" type="ORF">SVUK_LOCUS1096</name>
</gene>
<dbReference type="AlphaFoldDB" id="A0A3P7KBN9"/>
<accession>A0A3P7KBN9</accession>
<dbReference type="Pfam" id="PF07714">
    <property type="entry name" value="PK_Tyr_Ser-Thr"/>
    <property type="match status" value="1"/>
</dbReference>
<dbReference type="Proteomes" id="UP000270094">
    <property type="component" value="Unassembled WGS sequence"/>
</dbReference>
<reference evidence="5 6" key="1">
    <citation type="submission" date="2018-11" db="EMBL/GenBank/DDBJ databases">
        <authorList>
            <consortium name="Pathogen Informatics"/>
        </authorList>
    </citation>
    <scope>NUCLEOTIDE SEQUENCE [LARGE SCALE GENOMIC DNA]</scope>
</reference>
<keyword evidence="6" id="KW-1185">Reference proteome</keyword>
<feature type="region of interest" description="Disordered" evidence="3">
    <location>
        <begin position="389"/>
        <end position="425"/>
    </location>
</feature>
<feature type="domain" description="Protein kinase" evidence="4">
    <location>
        <begin position="87"/>
        <end position="344"/>
    </location>
</feature>
<feature type="compositionally biased region" description="Basic and acidic residues" evidence="3">
    <location>
        <begin position="395"/>
        <end position="425"/>
    </location>
</feature>
<dbReference type="Gene3D" id="1.10.510.10">
    <property type="entry name" value="Transferase(Phosphotransferase) domain 1"/>
    <property type="match status" value="2"/>
</dbReference>
<evidence type="ECO:0000313" key="6">
    <source>
        <dbReference type="Proteomes" id="UP000270094"/>
    </source>
</evidence>
<name>A0A3P7KBN9_STRVU</name>
<keyword evidence="2" id="KW-0067">ATP-binding</keyword>
<evidence type="ECO:0000256" key="3">
    <source>
        <dbReference type="SAM" id="MobiDB-lite"/>
    </source>
</evidence>
<dbReference type="PANTHER" id="PTHR24418">
    <property type="entry name" value="TYROSINE-PROTEIN KINASE"/>
    <property type="match status" value="1"/>
</dbReference>
<keyword evidence="1" id="KW-0547">Nucleotide-binding</keyword>
<dbReference type="InterPro" id="IPR000719">
    <property type="entry name" value="Prot_kinase_dom"/>
</dbReference>
<dbReference type="InterPro" id="IPR036860">
    <property type="entry name" value="SH2_dom_sf"/>
</dbReference>
<dbReference type="OrthoDB" id="5860792at2759"/>
<dbReference type="SUPFAM" id="SSF56112">
    <property type="entry name" value="Protein kinase-like (PK-like)"/>
    <property type="match status" value="1"/>
</dbReference>
<evidence type="ECO:0000313" key="5">
    <source>
        <dbReference type="EMBL" id="VDM66098.1"/>
    </source>
</evidence>
<sequence>MVLSVFHDPQHRFERNRIESAKENCIVHLVIQSTSKKKFYVDKGEVFNSVDELIKHFIKNIVTVRGKKVQLKKGITLARWEFGLKTVKVGERIGVKGGCEVCKCTIKVNGNEIEAAVIIVSSFALVTGLSQQSWDVLKDKARQCRLLRELRHPCVVQFYGVSMLSPPCRFLCEYVQGEKLNLYLSRCKGNLKKDELLRMTISAAWGLDYLHSKGILHRCLTAKNCFYNQRVKLPVRWMAPETVEAFRFSQKSDVYTYGVCKRYVLIYEIFSQKQPYEGQAIQAAEVNFAFIFAMGLQIKKGNVNVFPDKTPKTIANYVMEKLWDMHPSNRPNMQAVVKFLSEYTGMELEIKEQGEGKIHQSATAPFMNDVDFVTPKTELEAESNVFESVMIGGGKRTEPTKPLPKPKESPKPIKEPPPAKEAKKDENLVMQYIPTPEVEAISGKLDKTQESESTGPGYLASFFNKTGDLMFNVGHALVKAIQEEALGTTTE</sequence>